<dbReference type="PANTHER" id="PTHR43877">
    <property type="entry name" value="AMINOALKYLPHOSPHONATE N-ACETYLTRANSFERASE-RELATED-RELATED"/>
    <property type="match status" value="1"/>
</dbReference>
<proteinExistence type="predicted"/>
<evidence type="ECO:0000256" key="3">
    <source>
        <dbReference type="SAM" id="MobiDB-lite"/>
    </source>
</evidence>
<dbReference type="PROSITE" id="PS51186">
    <property type="entry name" value="GNAT"/>
    <property type="match status" value="1"/>
</dbReference>
<feature type="domain" description="N-acetyltransferase" evidence="4">
    <location>
        <begin position="5"/>
        <end position="159"/>
    </location>
</feature>
<dbReference type="Gene3D" id="3.40.630.30">
    <property type="match status" value="1"/>
</dbReference>
<evidence type="ECO:0000313" key="5">
    <source>
        <dbReference type="EMBL" id="MEG3613776.1"/>
    </source>
</evidence>
<keyword evidence="1" id="KW-0808">Transferase</keyword>
<comment type="caution">
    <text evidence="5">The sequence shown here is derived from an EMBL/GenBank/DDBJ whole genome shotgun (WGS) entry which is preliminary data.</text>
</comment>
<dbReference type="Pfam" id="PF00583">
    <property type="entry name" value="Acetyltransf_1"/>
    <property type="match status" value="1"/>
</dbReference>
<evidence type="ECO:0000256" key="2">
    <source>
        <dbReference type="ARBA" id="ARBA00023315"/>
    </source>
</evidence>
<feature type="compositionally biased region" description="Basic and acidic residues" evidence="3">
    <location>
        <begin position="209"/>
        <end position="221"/>
    </location>
</feature>
<gene>
    <name evidence="5" type="ORF">V5O49_01415</name>
</gene>
<dbReference type="Proteomes" id="UP001310387">
    <property type="component" value="Unassembled WGS sequence"/>
</dbReference>
<accession>A0ABU7Z306</accession>
<dbReference type="InterPro" id="IPR000182">
    <property type="entry name" value="GNAT_dom"/>
</dbReference>
<evidence type="ECO:0000256" key="1">
    <source>
        <dbReference type="ARBA" id="ARBA00022679"/>
    </source>
</evidence>
<evidence type="ECO:0000259" key="4">
    <source>
        <dbReference type="PROSITE" id="PS51186"/>
    </source>
</evidence>
<organism evidence="5 6">
    <name type="scientific">Isoptericola haloaureus</name>
    <dbReference type="NCBI Taxonomy" id="1542902"/>
    <lineage>
        <taxon>Bacteria</taxon>
        <taxon>Bacillati</taxon>
        <taxon>Actinomycetota</taxon>
        <taxon>Actinomycetes</taxon>
        <taxon>Micrococcales</taxon>
        <taxon>Promicromonosporaceae</taxon>
        <taxon>Isoptericola</taxon>
    </lineage>
</organism>
<sequence length="233" mass="24806">MRAAVEVRTADEDDLWAVADMSAALGPEGANGATAEPARVREHLSVFVAAGGEVLVARSEHGVVGFLLARPLAPQLYSTTPSLYVDAILVAPQARRQGVGRALLAAALRTAVVHGAESVYCAPAPGAREMQRFLARVGFAPAAGHRVVPVSVLERWLAQEPGGGPTVVRRRDGGRRRRDQTRAAIEDLVARRRRAREAGLPTGPVDLRAFQEQRTAEHETPDGSPAEPTSHVS</sequence>
<dbReference type="RefSeq" id="WP_278237306.1">
    <property type="nucleotide sequence ID" value="NZ_JBAGLP010000099.1"/>
</dbReference>
<dbReference type="SUPFAM" id="SSF55729">
    <property type="entry name" value="Acyl-CoA N-acyltransferases (Nat)"/>
    <property type="match status" value="1"/>
</dbReference>
<evidence type="ECO:0000313" key="6">
    <source>
        <dbReference type="Proteomes" id="UP001310387"/>
    </source>
</evidence>
<keyword evidence="6" id="KW-1185">Reference proteome</keyword>
<dbReference type="CDD" id="cd04301">
    <property type="entry name" value="NAT_SF"/>
    <property type="match status" value="1"/>
</dbReference>
<feature type="region of interest" description="Disordered" evidence="3">
    <location>
        <begin position="161"/>
        <end position="180"/>
    </location>
</feature>
<feature type="region of interest" description="Disordered" evidence="3">
    <location>
        <begin position="194"/>
        <end position="233"/>
    </location>
</feature>
<protein>
    <submittedName>
        <fullName evidence="5">GNAT family N-acetyltransferase</fullName>
    </submittedName>
</protein>
<reference evidence="5" key="1">
    <citation type="journal article" date="2024" name="Antonie Van Leeuwenhoek">
        <title>Isoptericola haloaureus sp. nov., a dimorphic actinobacterium isolated from mangrove sediments of southeast India, implicating biosaline agricultural significance through nitrogen fixation and salt tolerance genes.</title>
        <authorList>
            <person name="Prathaban M."/>
            <person name="Prathiviraj R."/>
            <person name="Ravichandran M."/>
            <person name="Natarajan S.D."/>
            <person name="Sobanaa M."/>
            <person name="Hari Krishna Kumar S."/>
            <person name="Chandrasekar V."/>
            <person name="Selvin J."/>
        </authorList>
    </citation>
    <scope>NUCLEOTIDE SEQUENCE</scope>
    <source>
        <strain evidence="5">MP1014</strain>
    </source>
</reference>
<dbReference type="EMBL" id="JBAGLP010000099">
    <property type="protein sequence ID" value="MEG3613776.1"/>
    <property type="molecule type" value="Genomic_DNA"/>
</dbReference>
<dbReference type="InterPro" id="IPR050832">
    <property type="entry name" value="Bact_Acetyltransf"/>
</dbReference>
<reference evidence="5" key="2">
    <citation type="submission" date="2024-02" db="EMBL/GenBank/DDBJ databases">
        <authorList>
            <person name="Prathaban M."/>
            <person name="Mythili R."/>
            <person name="Sharmila Devi N."/>
            <person name="Sobanaa M."/>
            <person name="Prathiviraj R."/>
            <person name="Selvin J."/>
        </authorList>
    </citation>
    <scope>NUCLEOTIDE SEQUENCE</scope>
    <source>
        <strain evidence="5">MP1014</strain>
    </source>
</reference>
<dbReference type="InterPro" id="IPR016181">
    <property type="entry name" value="Acyl_CoA_acyltransferase"/>
</dbReference>
<name>A0ABU7Z306_9MICO</name>
<keyword evidence="2" id="KW-0012">Acyltransferase</keyword>